<accession>A0A915YI48</accession>
<dbReference type="KEGG" id="aup:AsAng_0043430"/>
<sequence>MFKKLKTPFQFLDESNQQILYLMDMFLGISLTKVRQLNFF</sequence>
<keyword evidence="2" id="KW-1185">Reference proteome</keyword>
<dbReference type="EMBL" id="AP026867">
    <property type="protein sequence ID" value="BDS13604.1"/>
    <property type="molecule type" value="Genomic_DNA"/>
</dbReference>
<dbReference type="AlphaFoldDB" id="A0A915YI48"/>
<evidence type="ECO:0000313" key="2">
    <source>
        <dbReference type="Proteomes" id="UP001060919"/>
    </source>
</evidence>
<gene>
    <name evidence="1" type="ORF">AsAng_0043430</name>
</gene>
<reference evidence="1" key="1">
    <citation type="submission" date="2022-09" db="EMBL/GenBank/DDBJ databases">
        <title>Aureispira anguillicida sp. nov., isolated from Leptocephalus of Japanese eel Anguilla japonica.</title>
        <authorList>
            <person name="Yuasa K."/>
            <person name="Mekata T."/>
            <person name="Ikunari K."/>
        </authorList>
    </citation>
    <scope>NUCLEOTIDE SEQUENCE</scope>
    <source>
        <strain evidence="1">EL160426</strain>
    </source>
</reference>
<evidence type="ECO:0000313" key="1">
    <source>
        <dbReference type="EMBL" id="BDS13604.1"/>
    </source>
</evidence>
<organism evidence="1 2">
    <name type="scientific">Aureispira anguillae</name>
    <dbReference type="NCBI Taxonomy" id="2864201"/>
    <lineage>
        <taxon>Bacteria</taxon>
        <taxon>Pseudomonadati</taxon>
        <taxon>Bacteroidota</taxon>
        <taxon>Saprospiria</taxon>
        <taxon>Saprospirales</taxon>
        <taxon>Saprospiraceae</taxon>
        <taxon>Aureispira</taxon>
    </lineage>
</organism>
<protein>
    <submittedName>
        <fullName evidence="1">Uncharacterized protein</fullName>
    </submittedName>
</protein>
<name>A0A915YI48_9BACT</name>
<proteinExistence type="predicted"/>
<dbReference type="Proteomes" id="UP001060919">
    <property type="component" value="Chromosome"/>
</dbReference>